<name>A0A4Q0YTL6_9GAMM</name>
<dbReference type="PANTHER" id="PTHR43591:SF24">
    <property type="entry name" value="2-METHOXY-6-POLYPRENYL-1,4-BENZOQUINOL METHYLASE, MITOCHONDRIAL"/>
    <property type="match status" value="1"/>
</dbReference>
<organism evidence="2 3">
    <name type="scientific">Veronia nyctiphanis</name>
    <dbReference type="NCBI Taxonomy" id="1278244"/>
    <lineage>
        <taxon>Bacteria</taxon>
        <taxon>Pseudomonadati</taxon>
        <taxon>Pseudomonadota</taxon>
        <taxon>Gammaproteobacteria</taxon>
        <taxon>Vibrionales</taxon>
        <taxon>Vibrionaceae</taxon>
        <taxon>Veronia</taxon>
    </lineage>
</organism>
<proteinExistence type="predicted"/>
<dbReference type="OrthoDB" id="9800454at2"/>
<evidence type="ECO:0000313" key="2">
    <source>
        <dbReference type="EMBL" id="RXJ74063.1"/>
    </source>
</evidence>
<protein>
    <submittedName>
        <fullName evidence="2">SAM-dependent methyltransferase</fullName>
    </submittedName>
</protein>
<reference evidence="2 3" key="1">
    <citation type="submission" date="2017-10" db="EMBL/GenBank/DDBJ databases">
        <title>Nyctiphanis sp. nov., isolated from the stomach of the euphausiid Nyctiphanes simplex (Hansen, 1911) in the Gulf of California.</title>
        <authorList>
            <person name="Gomez-Gil B."/>
            <person name="Aguilar-Mendez M."/>
            <person name="Lopez-Cortes A."/>
            <person name="Gomez-Gutierrez J."/>
            <person name="Roque A."/>
            <person name="Lang E."/>
            <person name="Gonzalez-Castillo A."/>
        </authorList>
    </citation>
    <scope>NUCLEOTIDE SEQUENCE [LARGE SCALE GENOMIC DNA]</scope>
    <source>
        <strain evidence="2 3">CAIM 600</strain>
    </source>
</reference>
<keyword evidence="3" id="KW-1185">Reference proteome</keyword>
<dbReference type="Proteomes" id="UP000290287">
    <property type="component" value="Unassembled WGS sequence"/>
</dbReference>
<dbReference type="Gene3D" id="3.40.50.150">
    <property type="entry name" value="Vaccinia Virus protein VP39"/>
    <property type="match status" value="1"/>
</dbReference>
<accession>A0A4Q0YTL6</accession>
<dbReference type="PANTHER" id="PTHR43591">
    <property type="entry name" value="METHYLTRANSFERASE"/>
    <property type="match status" value="1"/>
</dbReference>
<dbReference type="EMBL" id="PEIB01000004">
    <property type="protein sequence ID" value="RXJ74063.1"/>
    <property type="molecule type" value="Genomic_DNA"/>
</dbReference>
<dbReference type="Pfam" id="PF13649">
    <property type="entry name" value="Methyltransf_25"/>
    <property type="match status" value="1"/>
</dbReference>
<dbReference type="GO" id="GO:0008168">
    <property type="term" value="F:methyltransferase activity"/>
    <property type="evidence" value="ECO:0007669"/>
    <property type="project" value="UniProtKB-KW"/>
</dbReference>
<gene>
    <name evidence="2" type="ORF">CS022_05325</name>
</gene>
<evidence type="ECO:0000313" key="3">
    <source>
        <dbReference type="Proteomes" id="UP000290287"/>
    </source>
</evidence>
<dbReference type="RefSeq" id="WP_129121420.1">
    <property type="nucleotide sequence ID" value="NZ_PEIB01000004.1"/>
</dbReference>
<dbReference type="AlphaFoldDB" id="A0A4Q0YTL6"/>
<dbReference type="GO" id="GO:0032259">
    <property type="term" value="P:methylation"/>
    <property type="evidence" value="ECO:0007669"/>
    <property type="project" value="UniProtKB-KW"/>
</dbReference>
<dbReference type="InterPro" id="IPR041698">
    <property type="entry name" value="Methyltransf_25"/>
</dbReference>
<dbReference type="InterPro" id="IPR029063">
    <property type="entry name" value="SAM-dependent_MTases_sf"/>
</dbReference>
<dbReference type="CDD" id="cd02440">
    <property type="entry name" value="AdoMet_MTases"/>
    <property type="match status" value="1"/>
</dbReference>
<dbReference type="SUPFAM" id="SSF53335">
    <property type="entry name" value="S-adenosyl-L-methionine-dependent methyltransferases"/>
    <property type="match status" value="1"/>
</dbReference>
<sequence length="250" mass="28426">MLDNIKTDNEFSQQRLAELYDFVDGSRDDLDPYIYLSKAFDAKSILDIGCGTGSLLCKLAKDKKLNLYGVDPALASLNVAKKKPLSRYVTWIHGDTSNTKTLSVDLALMTGNVAQVFLTNDAWLSTLRDIHDVLNPGGRLVFETRRPQSRAWEAWNKEDSYSQQHIPGVGIVEKWVELTDVSLPFVSFRWFYHFRSDDSIHVSDSTIIFRDKEDIESTLLESGFNIIDILQAPDRPGKEFVFIAEKSRIE</sequence>
<feature type="domain" description="Methyltransferase" evidence="1">
    <location>
        <begin position="45"/>
        <end position="138"/>
    </location>
</feature>
<keyword evidence="2" id="KW-0808">Transferase</keyword>
<comment type="caution">
    <text evidence="2">The sequence shown here is derived from an EMBL/GenBank/DDBJ whole genome shotgun (WGS) entry which is preliminary data.</text>
</comment>
<evidence type="ECO:0000259" key="1">
    <source>
        <dbReference type="Pfam" id="PF13649"/>
    </source>
</evidence>
<keyword evidence="2" id="KW-0489">Methyltransferase</keyword>